<dbReference type="OrthoDB" id="2969985at2"/>
<sequence length="111" mass="12709">MFDWFGTMRMADLLPEQMDVTYIFVFTGIAAVYFLIRPLIRWIVVSKSVTLLNYAMSSLLILVFLLGGMVLTTVFQLPLLEVALRSIAVFGGSLGIIHLFQYIFRNRKKRA</sequence>
<keyword evidence="1" id="KW-0472">Membrane</keyword>
<evidence type="ECO:0000313" key="3">
    <source>
        <dbReference type="Proteomes" id="UP000298484"/>
    </source>
</evidence>
<reference evidence="2 3" key="1">
    <citation type="submission" date="2019-03" db="EMBL/GenBank/DDBJ databases">
        <title>Genome sequence of Lentibacillus salicampi ATCC BAA-719.</title>
        <authorList>
            <person name="Maclea K.S."/>
            <person name="Simoes Junior M."/>
        </authorList>
    </citation>
    <scope>NUCLEOTIDE SEQUENCE [LARGE SCALE GENOMIC DNA]</scope>
    <source>
        <strain evidence="2 3">ATCC BAA-719</strain>
    </source>
</reference>
<keyword evidence="3" id="KW-1185">Reference proteome</keyword>
<proteinExistence type="predicted"/>
<feature type="transmembrane region" description="Helical" evidence="1">
    <location>
        <begin position="52"/>
        <end position="77"/>
    </location>
</feature>
<dbReference type="EMBL" id="SRHY01000001">
    <property type="protein sequence ID" value="TFJ94489.1"/>
    <property type="molecule type" value="Genomic_DNA"/>
</dbReference>
<feature type="transmembrane region" description="Helical" evidence="1">
    <location>
        <begin position="83"/>
        <end position="104"/>
    </location>
</feature>
<keyword evidence="1" id="KW-0812">Transmembrane</keyword>
<name>A0A4Y9AF32_9BACI</name>
<dbReference type="RefSeq" id="WP_135108134.1">
    <property type="nucleotide sequence ID" value="NZ_SRHY01000001.1"/>
</dbReference>
<accession>A0A4Y9AF32</accession>
<evidence type="ECO:0000256" key="1">
    <source>
        <dbReference type="SAM" id="Phobius"/>
    </source>
</evidence>
<evidence type="ECO:0000313" key="2">
    <source>
        <dbReference type="EMBL" id="TFJ94489.1"/>
    </source>
</evidence>
<protein>
    <submittedName>
        <fullName evidence="2">Uncharacterized protein</fullName>
    </submittedName>
</protein>
<comment type="caution">
    <text evidence="2">The sequence shown here is derived from an EMBL/GenBank/DDBJ whole genome shotgun (WGS) entry which is preliminary data.</text>
</comment>
<gene>
    <name evidence="2" type="ORF">E4U82_00795</name>
</gene>
<feature type="transmembrane region" description="Helical" evidence="1">
    <location>
        <begin position="20"/>
        <end position="40"/>
    </location>
</feature>
<organism evidence="2 3">
    <name type="scientific">Lentibacillus salicampi</name>
    <dbReference type="NCBI Taxonomy" id="175306"/>
    <lineage>
        <taxon>Bacteria</taxon>
        <taxon>Bacillati</taxon>
        <taxon>Bacillota</taxon>
        <taxon>Bacilli</taxon>
        <taxon>Bacillales</taxon>
        <taxon>Bacillaceae</taxon>
        <taxon>Lentibacillus</taxon>
    </lineage>
</organism>
<dbReference type="AlphaFoldDB" id="A0A4Y9AF32"/>
<keyword evidence="1" id="KW-1133">Transmembrane helix</keyword>
<dbReference type="Proteomes" id="UP000298484">
    <property type="component" value="Unassembled WGS sequence"/>
</dbReference>